<gene>
    <name evidence="9" type="ORF">g.9017</name>
    <name evidence="8" type="ORF">g.9021</name>
</gene>
<comment type="function">
    <text evidence="6">Endoribonuclease that catalyzes the hydrolysis of histone-coding pre-mRNA 3'-end. Involved in histone pre-mRNA processing during the S-phase of the cell cycle, which is required for entering/progressing through S-phase. Cleaves histone pre-mRNA at a major and a minor cleavage site after the 5'-ACCCA-3' and the 5'-ACCCACA-3' sequence, respectively, and located downstream of the stem-loop. May require the presence of the HDE element located at the histone pre-RNA 3'-end to avoid non-specific cleavage.</text>
</comment>
<dbReference type="PANTHER" id="PTHR23200:SF48">
    <property type="entry name" value="METALLO-BETA-LACTAMASE DOMAIN-CONTAINING PROTEIN 1"/>
    <property type="match status" value="1"/>
</dbReference>
<proteinExistence type="predicted"/>
<comment type="subcellular location">
    <subcellularLocation>
        <location evidence="1">Cytoplasm</location>
        <location evidence="1">Cytosol</location>
    </subcellularLocation>
</comment>
<dbReference type="SUPFAM" id="SSF56281">
    <property type="entry name" value="Metallo-hydrolase/oxidoreductase"/>
    <property type="match status" value="1"/>
</dbReference>
<evidence type="ECO:0000256" key="1">
    <source>
        <dbReference type="ARBA" id="ARBA00004514"/>
    </source>
</evidence>
<dbReference type="InterPro" id="IPR001279">
    <property type="entry name" value="Metallo-B-lactamas"/>
</dbReference>
<dbReference type="InterPro" id="IPR039344">
    <property type="entry name" value="MBLAC1"/>
</dbReference>
<dbReference type="EMBL" id="GECZ01001770">
    <property type="protein sequence ID" value="JAS67999.1"/>
    <property type="molecule type" value="Transcribed_RNA"/>
</dbReference>
<comment type="subunit">
    <text evidence="2">Homodimer.</text>
</comment>
<dbReference type="EMBL" id="GECZ01003263">
    <property type="protein sequence ID" value="JAS66506.1"/>
    <property type="molecule type" value="Transcribed_RNA"/>
</dbReference>
<dbReference type="AlphaFoldDB" id="A0A1B6GZZ9"/>
<dbReference type="SMART" id="SM00849">
    <property type="entry name" value="Lactamase_B"/>
    <property type="match status" value="1"/>
</dbReference>
<dbReference type="CDD" id="cd07711">
    <property type="entry name" value="MBLAC1-like_MBL-fold"/>
    <property type="match status" value="1"/>
</dbReference>
<evidence type="ECO:0000256" key="5">
    <source>
        <dbReference type="ARBA" id="ARBA00044690"/>
    </source>
</evidence>
<evidence type="ECO:0000256" key="3">
    <source>
        <dbReference type="ARBA" id="ARBA00014856"/>
    </source>
</evidence>
<protein>
    <recommendedName>
        <fullName evidence="3">Metallo-beta-lactamase domain-containing protein 1</fullName>
    </recommendedName>
    <alternativeName>
        <fullName evidence="4">Endoribonuclease MBLAC1</fullName>
    </alternativeName>
</protein>
<name>A0A1B6GZZ9_9HEMI</name>
<dbReference type="GO" id="GO:0031123">
    <property type="term" value="P:RNA 3'-end processing"/>
    <property type="evidence" value="ECO:0007669"/>
    <property type="project" value="UniProtKB-ARBA"/>
</dbReference>
<feature type="domain" description="Metallo-beta-lactamase" evidence="7">
    <location>
        <begin position="24"/>
        <end position="191"/>
    </location>
</feature>
<comment type="catalytic activity">
    <reaction evidence="5">
        <text>a ribonucleotidyl-ribonucleotide-RNA + H2O = a 3'-end ribonucleotide-RNA + a 5'-end 5'-phospho-ribonucleoside-RNA + H(+)</text>
        <dbReference type="Rhea" id="RHEA:68096"/>
        <dbReference type="Rhea" id="RHEA-COMP:15179"/>
        <dbReference type="Rhea" id="RHEA-COMP:17355"/>
        <dbReference type="Rhea" id="RHEA-COMP:17428"/>
        <dbReference type="ChEBI" id="CHEBI:15377"/>
        <dbReference type="ChEBI" id="CHEBI:15378"/>
        <dbReference type="ChEBI" id="CHEBI:74896"/>
        <dbReference type="ChEBI" id="CHEBI:138282"/>
        <dbReference type="ChEBI" id="CHEBI:173118"/>
    </reaction>
    <physiologicalReaction direction="left-to-right" evidence="5">
        <dbReference type="Rhea" id="RHEA:68097"/>
    </physiologicalReaction>
</comment>
<dbReference type="GO" id="GO:0005829">
    <property type="term" value="C:cytosol"/>
    <property type="evidence" value="ECO:0007669"/>
    <property type="project" value="UniProtKB-SubCell"/>
</dbReference>
<sequence length="208" mass="23301">MPYDIYVISEGYSCMLNESTMAANCTSTLIKGKNNIIVDTMTPWDKDIIINGLKKHNISCEDISYVVCTHGHSDHIGNNNLFVNAKEHIVGFSISYKDQYKLHPFESGEVYKIDEDITILPTPGHTSDDITVLVRTSHYGIVAVAGDLFEREEDLNDPSLWRDAAGSQFPDKQEANRNKILALVDYIVPGHGPMFKVPQKIKDQLKSS</sequence>
<reference evidence="9" key="1">
    <citation type="submission" date="2015-11" db="EMBL/GenBank/DDBJ databases">
        <title>De novo transcriptome assembly of four potential Pierce s Disease insect vectors from Arizona vineyards.</title>
        <authorList>
            <person name="Tassone E.E."/>
        </authorList>
    </citation>
    <scope>NUCLEOTIDE SEQUENCE</scope>
</reference>
<evidence type="ECO:0000256" key="6">
    <source>
        <dbReference type="ARBA" id="ARBA00045869"/>
    </source>
</evidence>
<dbReference type="InterPro" id="IPR036866">
    <property type="entry name" value="RibonucZ/Hydroxyglut_hydro"/>
</dbReference>
<evidence type="ECO:0000256" key="4">
    <source>
        <dbReference type="ARBA" id="ARBA00032988"/>
    </source>
</evidence>
<evidence type="ECO:0000313" key="8">
    <source>
        <dbReference type="EMBL" id="JAS66506.1"/>
    </source>
</evidence>
<organism evidence="9">
    <name type="scientific">Cuerna arida</name>
    <dbReference type="NCBI Taxonomy" id="1464854"/>
    <lineage>
        <taxon>Eukaryota</taxon>
        <taxon>Metazoa</taxon>
        <taxon>Ecdysozoa</taxon>
        <taxon>Arthropoda</taxon>
        <taxon>Hexapoda</taxon>
        <taxon>Insecta</taxon>
        <taxon>Pterygota</taxon>
        <taxon>Neoptera</taxon>
        <taxon>Paraneoptera</taxon>
        <taxon>Hemiptera</taxon>
        <taxon>Auchenorrhyncha</taxon>
        <taxon>Membracoidea</taxon>
        <taxon>Cicadellidae</taxon>
        <taxon>Cicadellinae</taxon>
        <taxon>Proconiini</taxon>
        <taxon>Cuerna</taxon>
    </lineage>
</organism>
<evidence type="ECO:0000256" key="2">
    <source>
        <dbReference type="ARBA" id="ARBA00011738"/>
    </source>
</evidence>
<dbReference type="Pfam" id="PF00753">
    <property type="entry name" value="Lactamase_B"/>
    <property type="match status" value="1"/>
</dbReference>
<dbReference type="Gene3D" id="3.60.15.10">
    <property type="entry name" value="Ribonuclease Z/Hydroxyacylglutathione hydrolase-like"/>
    <property type="match status" value="1"/>
</dbReference>
<accession>A0A1B6GZZ9</accession>
<evidence type="ECO:0000259" key="7">
    <source>
        <dbReference type="SMART" id="SM00849"/>
    </source>
</evidence>
<evidence type="ECO:0000313" key="9">
    <source>
        <dbReference type="EMBL" id="JAS67999.1"/>
    </source>
</evidence>
<dbReference type="PANTHER" id="PTHR23200">
    <property type="entry name" value="METALLO-BETA-LACTAMASE DOMAIN-CONTAINING PROTEIN 1"/>
    <property type="match status" value="1"/>
</dbReference>